<name>A0A150FYE3_GONPE</name>
<evidence type="ECO:0000256" key="10">
    <source>
        <dbReference type="PIRSR" id="PIRSR607992-1"/>
    </source>
</evidence>
<keyword evidence="5 12" id="KW-0999">Mitochondrion inner membrane</keyword>
<protein>
    <recommendedName>
        <fullName evidence="12">Succinate dehydrogenase [ubiquinone] cytochrome b small subunit</fullName>
    </recommendedName>
</protein>
<sequence>MSTMQRVLAADTAGKAGLKVHEYASYALAGATPVAVVSSKGSVLQKTADFVFSLAIPVHSHICMNAVVTDYFPKVARGPARLGVLGMSVVTYLGIMKVNLSGPGLTETVRGLWRKPEKAAAAAK</sequence>
<dbReference type="OrthoDB" id="18577at2759"/>
<reference evidence="14" key="1">
    <citation type="journal article" date="2016" name="Nat. Commun.">
        <title>The Gonium pectorale genome demonstrates co-option of cell cycle regulation during the evolution of multicellularity.</title>
        <authorList>
            <person name="Hanschen E.R."/>
            <person name="Marriage T.N."/>
            <person name="Ferris P.J."/>
            <person name="Hamaji T."/>
            <person name="Toyoda A."/>
            <person name="Fujiyama A."/>
            <person name="Neme R."/>
            <person name="Noguchi H."/>
            <person name="Minakuchi Y."/>
            <person name="Suzuki M."/>
            <person name="Kawai-Toyooka H."/>
            <person name="Smith D.R."/>
            <person name="Sparks H."/>
            <person name="Anderson J."/>
            <person name="Bakaric R."/>
            <person name="Luria V."/>
            <person name="Karger A."/>
            <person name="Kirschner M.W."/>
            <person name="Durand P.M."/>
            <person name="Michod R.E."/>
            <person name="Nozaki H."/>
            <person name="Olson B.J."/>
        </authorList>
    </citation>
    <scope>NUCLEOTIDE SEQUENCE [LARGE SCALE GENOMIC DNA]</scope>
    <source>
        <strain evidence="14">NIES-2863</strain>
    </source>
</reference>
<dbReference type="Gene3D" id="1.20.1300.10">
    <property type="entry name" value="Fumarate reductase/succinate dehydrogenase, transmembrane subunit"/>
    <property type="match status" value="1"/>
</dbReference>
<dbReference type="GO" id="GO:0020037">
    <property type="term" value="F:heme binding"/>
    <property type="evidence" value="ECO:0007669"/>
    <property type="project" value="TreeGrafter"/>
</dbReference>
<evidence type="ECO:0000256" key="1">
    <source>
        <dbReference type="ARBA" id="ARBA00004448"/>
    </source>
</evidence>
<keyword evidence="11" id="KW-0408">Iron</keyword>
<evidence type="ECO:0000256" key="7">
    <source>
        <dbReference type="ARBA" id="ARBA00022989"/>
    </source>
</evidence>
<dbReference type="GO" id="GO:0005743">
    <property type="term" value="C:mitochondrial inner membrane"/>
    <property type="evidence" value="ECO:0007669"/>
    <property type="project" value="UniProtKB-SubCell"/>
</dbReference>
<keyword evidence="4" id="KW-0812">Transmembrane</keyword>
<keyword evidence="11" id="KW-0479">Metal-binding</keyword>
<dbReference type="STRING" id="33097.A0A150FYE3"/>
<evidence type="ECO:0000256" key="9">
    <source>
        <dbReference type="ARBA" id="ARBA00023136"/>
    </source>
</evidence>
<keyword evidence="7" id="KW-1133">Transmembrane helix</keyword>
<evidence type="ECO:0000256" key="11">
    <source>
        <dbReference type="PIRSR" id="PIRSR607992-2"/>
    </source>
</evidence>
<dbReference type="PANTHER" id="PTHR13337">
    <property type="entry name" value="SUCCINATE DEHYDROGENASE"/>
    <property type="match status" value="1"/>
</dbReference>
<evidence type="ECO:0000256" key="4">
    <source>
        <dbReference type="ARBA" id="ARBA00022692"/>
    </source>
</evidence>
<evidence type="ECO:0000313" key="14">
    <source>
        <dbReference type="Proteomes" id="UP000075714"/>
    </source>
</evidence>
<dbReference type="InterPro" id="IPR007992">
    <property type="entry name" value="CybS"/>
</dbReference>
<keyword evidence="3" id="KW-0813">Transport</keyword>
<keyword evidence="8 12" id="KW-0496">Mitochondrion</keyword>
<accession>A0A150FYE3</accession>
<proteinExistence type="inferred from homology"/>
<dbReference type="InterPro" id="IPR034804">
    <property type="entry name" value="SQR/QFR_C/D"/>
</dbReference>
<evidence type="ECO:0000256" key="8">
    <source>
        <dbReference type="ARBA" id="ARBA00023128"/>
    </source>
</evidence>
<gene>
    <name evidence="13" type="ORF">GPECTOR_129g556</name>
</gene>
<evidence type="ECO:0000256" key="2">
    <source>
        <dbReference type="ARBA" id="ARBA00007294"/>
    </source>
</evidence>
<evidence type="ECO:0000256" key="12">
    <source>
        <dbReference type="RuleBase" id="RU364031"/>
    </source>
</evidence>
<dbReference type="Proteomes" id="UP000075714">
    <property type="component" value="Unassembled WGS sequence"/>
</dbReference>
<dbReference type="PANTHER" id="PTHR13337:SF2">
    <property type="entry name" value="SUCCINATE DEHYDROGENASE [UBIQUINONE] CYTOCHROME B SMALL SUBUNIT, MITOCHONDRIAL"/>
    <property type="match status" value="1"/>
</dbReference>
<evidence type="ECO:0000256" key="6">
    <source>
        <dbReference type="ARBA" id="ARBA00022946"/>
    </source>
</evidence>
<dbReference type="AlphaFoldDB" id="A0A150FYE3"/>
<dbReference type="EMBL" id="LSYV01000129">
    <property type="protein sequence ID" value="KXZ42626.1"/>
    <property type="molecule type" value="Genomic_DNA"/>
</dbReference>
<evidence type="ECO:0000256" key="5">
    <source>
        <dbReference type="ARBA" id="ARBA00022792"/>
    </source>
</evidence>
<feature type="binding site" description="axial binding residue" evidence="11">
    <location>
        <position position="59"/>
    </location>
    <ligand>
        <name>heme b</name>
        <dbReference type="ChEBI" id="CHEBI:60344"/>
        <note>ligand shared with SDHC</note>
    </ligand>
    <ligandPart>
        <name>Fe</name>
        <dbReference type="ChEBI" id="CHEBI:18248"/>
    </ligandPart>
</feature>
<feature type="binding site" evidence="10">
    <location>
        <position position="71"/>
    </location>
    <ligand>
        <name>a ubiquinone</name>
        <dbReference type="ChEBI" id="CHEBI:16389"/>
        <note>ligand shared with IP/SDHB</note>
    </ligand>
</feature>
<dbReference type="Pfam" id="PF05328">
    <property type="entry name" value="CybS"/>
    <property type="match status" value="1"/>
</dbReference>
<comment type="caution">
    <text evidence="13">The sequence shown here is derived from an EMBL/GenBank/DDBJ whole genome shotgun (WGS) entry which is preliminary data.</text>
</comment>
<keyword evidence="14" id="KW-1185">Reference proteome</keyword>
<dbReference type="GO" id="GO:0048039">
    <property type="term" value="F:ubiquinone binding"/>
    <property type="evidence" value="ECO:0007669"/>
    <property type="project" value="TreeGrafter"/>
</dbReference>
<organism evidence="13 14">
    <name type="scientific">Gonium pectorale</name>
    <name type="common">Green alga</name>
    <dbReference type="NCBI Taxonomy" id="33097"/>
    <lineage>
        <taxon>Eukaryota</taxon>
        <taxon>Viridiplantae</taxon>
        <taxon>Chlorophyta</taxon>
        <taxon>core chlorophytes</taxon>
        <taxon>Chlorophyceae</taxon>
        <taxon>CS clade</taxon>
        <taxon>Chlamydomonadales</taxon>
        <taxon>Volvocaceae</taxon>
        <taxon>Gonium</taxon>
    </lineage>
</organism>
<keyword evidence="6 12" id="KW-0809">Transit peptide</keyword>
<comment type="similarity">
    <text evidence="2 12">Belongs to the CybS family.</text>
</comment>
<comment type="subcellular location">
    <subcellularLocation>
        <location evidence="1 12">Mitochondrion inner membrane</location>
        <topology evidence="1 12">Multi-pass membrane protein</topology>
    </subcellularLocation>
</comment>
<dbReference type="GO" id="GO:0006099">
    <property type="term" value="P:tricarboxylic acid cycle"/>
    <property type="evidence" value="ECO:0007669"/>
    <property type="project" value="TreeGrafter"/>
</dbReference>
<dbReference type="GO" id="GO:0046872">
    <property type="term" value="F:metal ion binding"/>
    <property type="evidence" value="ECO:0007669"/>
    <property type="project" value="UniProtKB-KW"/>
</dbReference>
<dbReference type="GO" id="GO:0006121">
    <property type="term" value="P:mitochondrial electron transport, succinate to ubiquinone"/>
    <property type="evidence" value="ECO:0007669"/>
    <property type="project" value="TreeGrafter"/>
</dbReference>
<evidence type="ECO:0000313" key="13">
    <source>
        <dbReference type="EMBL" id="KXZ42626.1"/>
    </source>
</evidence>
<evidence type="ECO:0000256" key="3">
    <source>
        <dbReference type="ARBA" id="ARBA00022448"/>
    </source>
</evidence>
<keyword evidence="9 12" id="KW-0472">Membrane</keyword>